<name>A0A7X1J7S9_9ACTN</name>
<keyword evidence="1" id="KW-0812">Transmembrane</keyword>
<reference evidence="2 3" key="1">
    <citation type="submission" date="2020-08" db="EMBL/GenBank/DDBJ databases">
        <title>Streptomyces sp. PSKA01 genome sequencing and assembly.</title>
        <authorList>
            <person name="Mandal S."/>
            <person name="Maiti P.K."/>
            <person name="Das P."/>
        </authorList>
    </citation>
    <scope>NUCLEOTIDE SEQUENCE [LARGE SCALE GENOMIC DNA]</scope>
    <source>
        <strain evidence="2 3">PSKA01</strain>
    </source>
</reference>
<dbReference type="Proteomes" id="UP000584670">
    <property type="component" value="Unassembled WGS sequence"/>
</dbReference>
<dbReference type="EMBL" id="JACMSF010000040">
    <property type="protein sequence ID" value="MBC2905771.1"/>
    <property type="molecule type" value="Genomic_DNA"/>
</dbReference>
<dbReference type="AlphaFoldDB" id="A0A7X1J7S9"/>
<evidence type="ECO:0000313" key="3">
    <source>
        <dbReference type="Proteomes" id="UP000584670"/>
    </source>
</evidence>
<keyword evidence="1" id="KW-1133">Transmembrane helix</keyword>
<comment type="caution">
    <text evidence="2">The sequence shown here is derived from an EMBL/GenBank/DDBJ whole genome shotgun (WGS) entry which is preliminary data.</text>
</comment>
<proteinExistence type="predicted"/>
<keyword evidence="3" id="KW-1185">Reference proteome</keyword>
<sequence length="117" mass="12766">MRVAIWYLADHGSVWTFLGFPTYGDGPFEDIGLTTTIPLLCLFLLVCVGELAVGRALWQSRRSARPLALALLPIEIAVWTGFALPFGFLAGAARTVLVLAVRGGKEETTTRSDQRET</sequence>
<protein>
    <submittedName>
        <fullName evidence="2">Uncharacterized protein</fullName>
    </submittedName>
</protein>
<gene>
    <name evidence="2" type="ORF">H4N64_30265</name>
</gene>
<dbReference type="RefSeq" id="WP_186285614.1">
    <property type="nucleotide sequence ID" value="NZ_JACMSF010000040.1"/>
</dbReference>
<feature type="transmembrane region" description="Helical" evidence="1">
    <location>
        <begin position="70"/>
        <end position="93"/>
    </location>
</feature>
<feature type="transmembrane region" description="Helical" evidence="1">
    <location>
        <begin position="37"/>
        <end position="58"/>
    </location>
</feature>
<organism evidence="2 3">
    <name type="scientific">Streptomyces cupreus</name>
    <dbReference type="NCBI Taxonomy" id="2759956"/>
    <lineage>
        <taxon>Bacteria</taxon>
        <taxon>Bacillati</taxon>
        <taxon>Actinomycetota</taxon>
        <taxon>Actinomycetes</taxon>
        <taxon>Kitasatosporales</taxon>
        <taxon>Streptomycetaceae</taxon>
        <taxon>Streptomyces</taxon>
    </lineage>
</organism>
<keyword evidence="1" id="KW-0472">Membrane</keyword>
<accession>A0A7X1J7S9</accession>
<evidence type="ECO:0000313" key="2">
    <source>
        <dbReference type="EMBL" id="MBC2905771.1"/>
    </source>
</evidence>
<evidence type="ECO:0000256" key="1">
    <source>
        <dbReference type="SAM" id="Phobius"/>
    </source>
</evidence>